<keyword evidence="3" id="KW-0812">Transmembrane</keyword>
<sequence length="820" mass="92402">GYGKIPNRKSDCPRAQLAPHPTSSRPLSISQDPTSFTSLVSSLSTVAPQLKAVSCFASLIRRRRREGNPKAEQTKRAQPARSPETSLDAKEQMGFFSFLGRVLFASLFILSAWQMFNEFGDDGGPAAQEYMSKLSTVKHHLATTLAVKMPDIDARHVVAVNIVLKGLGGFLFVFGTPFGAYLLLVYLAVNAPLLYDFYNYRRGEMEYLILLNEFIQSVALFGALMFFLGMKNLIPKRQIKKKAAPKAKDYLKTVVPSQLIAERGSNIVVINPGSANVRIGVARQDTPSIIPHCIARYTNQTPKLNVQDQMLNCQVTTAQQMERQKAYDVIASFLKIPFLDDQVGIPRKMGRVDGHNHHNGRGKDECFAWANVYEQDAKSTCTPERTTSEDRVGESSEEHRDELPKQLHSTENRLRQFIIGEEALRISPTEPYCVRRPIRRGHLNISQQYPLQQVIEDLHAIWDWILTEKLDVPRSHRNMYSVVLVLSETFDTREMKEMLSVVLRDLHFSSAVVHQEGLAAVFGNGLSTACVVNMGAQTTTVICIEDGAALPNTEKTLQFGGEDISRCLLWTQRHHQTWPPIRTDLLTRPMDLLMLNKLKENYCEIKEGELDAVSIVHSYEEGQPPGSHKTRLTALSVPPMGLFYPALLVPDVYPPPPRSWFNDYDDMLEETYHIEYPRRPDLVEGMYPGMNVGLSMWDNYPIFSSKPKKEEKVGLAEAITSSILSSGRIELQRKLFCSIQLIGGVALTAGLIPAVEERVLHAIPPNEAIDTVEILGILDFGRDAWIHREDWVRSGIHINSNRKYRDSYYLQAQAMSYINS</sequence>
<feature type="transmembrane region" description="Helical" evidence="3">
    <location>
        <begin position="170"/>
        <end position="195"/>
    </location>
</feature>
<dbReference type="PANTHER" id="PTHR31474:SF4">
    <property type="entry name" value="NICOTIANA LESION-INDUCING LIKE"/>
    <property type="match status" value="1"/>
</dbReference>
<dbReference type="Pfam" id="PF00022">
    <property type="entry name" value="Actin"/>
    <property type="match status" value="1"/>
</dbReference>
<comment type="similarity">
    <text evidence="1">Belongs to the actin family.</text>
</comment>
<dbReference type="InterPro" id="IPR008637">
    <property type="entry name" value="HR_lesion"/>
</dbReference>
<feature type="non-terminal residue" evidence="4">
    <location>
        <position position="1"/>
    </location>
</feature>
<dbReference type="EMBL" id="CAMGYJ010000011">
    <property type="protein sequence ID" value="CAI0559172.1"/>
    <property type="molecule type" value="Genomic_DNA"/>
</dbReference>
<dbReference type="Pfam" id="PF05514">
    <property type="entry name" value="HR_lesion"/>
    <property type="match status" value="1"/>
</dbReference>
<reference evidence="4" key="1">
    <citation type="submission" date="2022-08" db="EMBL/GenBank/DDBJ databases">
        <authorList>
            <person name="Gutierrez-Valencia J."/>
        </authorList>
    </citation>
    <scope>NUCLEOTIDE SEQUENCE</scope>
</reference>
<feature type="region of interest" description="Disordered" evidence="2">
    <location>
        <begin position="64"/>
        <end position="86"/>
    </location>
</feature>
<dbReference type="FunFam" id="3.30.420.40:FF:000378">
    <property type="entry name" value="Actin-related protein 9"/>
    <property type="match status" value="1"/>
</dbReference>
<keyword evidence="3" id="KW-1133">Transmembrane helix</keyword>
<dbReference type="Gene3D" id="3.30.420.40">
    <property type="match status" value="3"/>
</dbReference>
<name>A0AAV0RNL8_9ROSI</name>
<feature type="transmembrane region" description="Helical" evidence="3">
    <location>
        <begin position="95"/>
        <end position="116"/>
    </location>
</feature>
<dbReference type="SUPFAM" id="SSF53067">
    <property type="entry name" value="Actin-like ATPase domain"/>
    <property type="match status" value="2"/>
</dbReference>
<dbReference type="Gene3D" id="3.90.640.10">
    <property type="entry name" value="Actin, Chain A, domain 4"/>
    <property type="match status" value="1"/>
</dbReference>
<feature type="compositionally biased region" description="Polar residues" evidence="2">
    <location>
        <begin position="21"/>
        <end position="33"/>
    </location>
</feature>
<evidence type="ECO:0000256" key="3">
    <source>
        <dbReference type="SAM" id="Phobius"/>
    </source>
</evidence>
<gene>
    <name evidence="4" type="ORF">LITE_LOCUS49089</name>
</gene>
<evidence type="ECO:0000313" key="4">
    <source>
        <dbReference type="EMBL" id="CAI0559172.1"/>
    </source>
</evidence>
<keyword evidence="5" id="KW-1185">Reference proteome</keyword>
<dbReference type="AlphaFoldDB" id="A0AAV0RNL8"/>
<evidence type="ECO:0000256" key="2">
    <source>
        <dbReference type="SAM" id="MobiDB-lite"/>
    </source>
</evidence>
<dbReference type="FunFam" id="3.90.640.10:FF:000044">
    <property type="entry name" value="Actin-related protein 9"/>
    <property type="match status" value="1"/>
</dbReference>
<feature type="region of interest" description="Disordered" evidence="2">
    <location>
        <begin position="1"/>
        <end position="33"/>
    </location>
</feature>
<dbReference type="Proteomes" id="UP001154282">
    <property type="component" value="Unassembled WGS sequence"/>
</dbReference>
<dbReference type="FunFam" id="3.30.420.40:FF:000400">
    <property type="entry name" value="Actin-related protein 9"/>
    <property type="match status" value="1"/>
</dbReference>
<dbReference type="SMART" id="SM00268">
    <property type="entry name" value="ACTIN"/>
    <property type="match status" value="1"/>
</dbReference>
<protein>
    <recommendedName>
        <fullName evidence="6">Actin-related protein 9</fullName>
    </recommendedName>
</protein>
<dbReference type="CDD" id="cd10206">
    <property type="entry name" value="ASKHA_NBD_Arp8-like"/>
    <property type="match status" value="1"/>
</dbReference>
<dbReference type="PANTHER" id="PTHR31474">
    <property type="entry name" value="HR-LIKE LESION-INDUCER"/>
    <property type="match status" value="1"/>
</dbReference>
<comment type="caution">
    <text evidence="4">The sequence shown here is derived from an EMBL/GenBank/DDBJ whole genome shotgun (WGS) entry which is preliminary data.</text>
</comment>
<feature type="compositionally biased region" description="Basic and acidic residues" evidence="2">
    <location>
        <begin position="66"/>
        <end position="75"/>
    </location>
</feature>
<evidence type="ECO:0000313" key="5">
    <source>
        <dbReference type="Proteomes" id="UP001154282"/>
    </source>
</evidence>
<organism evidence="4 5">
    <name type="scientific">Linum tenue</name>
    <dbReference type="NCBI Taxonomy" id="586396"/>
    <lineage>
        <taxon>Eukaryota</taxon>
        <taxon>Viridiplantae</taxon>
        <taxon>Streptophyta</taxon>
        <taxon>Embryophyta</taxon>
        <taxon>Tracheophyta</taxon>
        <taxon>Spermatophyta</taxon>
        <taxon>Magnoliopsida</taxon>
        <taxon>eudicotyledons</taxon>
        <taxon>Gunneridae</taxon>
        <taxon>Pentapetalae</taxon>
        <taxon>rosids</taxon>
        <taxon>fabids</taxon>
        <taxon>Malpighiales</taxon>
        <taxon>Linaceae</taxon>
        <taxon>Linum</taxon>
    </lineage>
</organism>
<dbReference type="InterPro" id="IPR043129">
    <property type="entry name" value="ATPase_NBD"/>
</dbReference>
<keyword evidence="3" id="KW-0472">Membrane</keyword>
<accession>A0AAV0RNL8</accession>
<evidence type="ECO:0000256" key="1">
    <source>
        <dbReference type="RuleBase" id="RU000487"/>
    </source>
</evidence>
<proteinExistence type="inferred from homology"/>
<evidence type="ECO:0008006" key="6">
    <source>
        <dbReference type="Google" id="ProtNLM"/>
    </source>
</evidence>
<dbReference type="InterPro" id="IPR004000">
    <property type="entry name" value="Actin"/>
</dbReference>
<feature type="compositionally biased region" description="Basic and acidic residues" evidence="2">
    <location>
        <begin position="386"/>
        <end position="405"/>
    </location>
</feature>
<feature type="region of interest" description="Disordered" evidence="2">
    <location>
        <begin position="378"/>
        <end position="405"/>
    </location>
</feature>
<feature type="transmembrane region" description="Helical" evidence="3">
    <location>
        <begin position="207"/>
        <end position="230"/>
    </location>
</feature>